<protein>
    <submittedName>
        <fullName evidence="1">DUF1758 domain-containing protein</fullName>
    </submittedName>
</protein>
<keyword evidence="2" id="KW-1185">Reference proteome</keyword>
<comment type="caution">
    <text evidence="1">The sequence shown here is derived from an EMBL/GenBank/DDBJ whole genome shotgun (WGS) entry which is preliminary data.</text>
</comment>
<evidence type="ECO:0000313" key="2">
    <source>
        <dbReference type="Proteomes" id="UP000887013"/>
    </source>
</evidence>
<dbReference type="EMBL" id="BMAW01050935">
    <property type="protein sequence ID" value="GFS77633.1"/>
    <property type="molecule type" value="Genomic_DNA"/>
</dbReference>
<gene>
    <name evidence="1" type="primary">AVEN_242173_1</name>
    <name evidence="1" type="ORF">NPIL_210731</name>
</gene>
<dbReference type="AlphaFoldDB" id="A0A8X6MTR2"/>
<reference evidence="1" key="1">
    <citation type="submission" date="2020-08" db="EMBL/GenBank/DDBJ databases">
        <title>Multicomponent nature underlies the extraordinary mechanical properties of spider dragline silk.</title>
        <authorList>
            <person name="Kono N."/>
            <person name="Nakamura H."/>
            <person name="Mori M."/>
            <person name="Yoshida Y."/>
            <person name="Ohtoshi R."/>
            <person name="Malay A.D."/>
            <person name="Moran D.A.P."/>
            <person name="Tomita M."/>
            <person name="Numata K."/>
            <person name="Arakawa K."/>
        </authorList>
    </citation>
    <scope>NUCLEOTIDE SEQUENCE</scope>
</reference>
<evidence type="ECO:0000313" key="1">
    <source>
        <dbReference type="EMBL" id="GFS77633.1"/>
    </source>
</evidence>
<accession>A0A8X6MTR2</accession>
<dbReference type="OrthoDB" id="6429609at2759"/>
<sequence>MKELAYLKGVTLSDEDFSRPSECDINLGSGCFFTILHNGKIIGSEGQPIAQSTMFSWVVADQIQKDSNSSCTQLHLIRVKNDSNMDSILLQFWQMEELPSLKSLLSEEEEFCEIQF</sequence>
<organism evidence="1 2">
    <name type="scientific">Nephila pilipes</name>
    <name type="common">Giant wood spider</name>
    <name type="synonym">Nephila maculata</name>
    <dbReference type="NCBI Taxonomy" id="299642"/>
    <lineage>
        <taxon>Eukaryota</taxon>
        <taxon>Metazoa</taxon>
        <taxon>Ecdysozoa</taxon>
        <taxon>Arthropoda</taxon>
        <taxon>Chelicerata</taxon>
        <taxon>Arachnida</taxon>
        <taxon>Araneae</taxon>
        <taxon>Araneomorphae</taxon>
        <taxon>Entelegynae</taxon>
        <taxon>Araneoidea</taxon>
        <taxon>Nephilidae</taxon>
        <taxon>Nephila</taxon>
    </lineage>
</organism>
<dbReference type="Proteomes" id="UP000887013">
    <property type="component" value="Unassembled WGS sequence"/>
</dbReference>
<name>A0A8X6MTR2_NEPPI</name>
<proteinExistence type="predicted"/>